<dbReference type="RefSeq" id="XP_018019434.1">
    <property type="nucleotide sequence ID" value="XM_018163945.2"/>
</dbReference>
<dbReference type="UniPathway" id="UPA00988"/>
<dbReference type="CTD" id="54859"/>
<dbReference type="KEGG" id="hazt:108675895"/>
<name>A0A6A0H5C3_HYAAZ</name>
<comment type="similarity">
    <text evidence="2">Belongs to the ELP6 family.</text>
</comment>
<dbReference type="AlphaFoldDB" id="A0A6A0H5C3"/>
<dbReference type="OrthoDB" id="9995306at2759"/>
<evidence type="ECO:0000313" key="4">
    <source>
        <dbReference type="EMBL" id="KAA0200153.1"/>
    </source>
</evidence>
<keyword evidence="5" id="KW-1185">Reference proteome</keyword>
<reference evidence="4" key="1">
    <citation type="submission" date="2014-08" db="EMBL/GenBank/DDBJ databases">
        <authorList>
            <person name="Murali S."/>
            <person name="Richards S."/>
            <person name="Bandaranaike D."/>
            <person name="Bellair M."/>
            <person name="Blankenburg K."/>
            <person name="Chao H."/>
            <person name="Dinh H."/>
            <person name="Doddapaneni H."/>
            <person name="Dugan-Rocha S."/>
            <person name="Elkadiri S."/>
            <person name="Gnanaolivu R."/>
            <person name="Hughes D."/>
            <person name="Lee S."/>
            <person name="Li M."/>
            <person name="Ming W."/>
            <person name="Munidasa M."/>
            <person name="Muniz J."/>
            <person name="Nguyen L."/>
            <person name="Osuji N."/>
            <person name="Pu L.-L."/>
            <person name="Puazo M."/>
            <person name="Skinner E."/>
            <person name="Qu C."/>
            <person name="Quiroz J."/>
            <person name="Raj R."/>
            <person name="Weissenberger G."/>
            <person name="Xin Y."/>
            <person name="Zou X."/>
            <person name="Han Y."/>
            <person name="Worley K."/>
            <person name="Muzny D."/>
            <person name="Gibbs R."/>
        </authorList>
    </citation>
    <scope>NUCLEOTIDE SEQUENCE</scope>
    <source>
        <strain evidence="4">HAZT.00-mixed</strain>
        <tissue evidence="4">Whole organism</tissue>
    </source>
</reference>
<dbReference type="Pfam" id="PF09807">
    <property type="entry name" value="ELP6"/>
    <property type="match status" value="1"/>
</dbReference>
<dbReference type="InterPro" id="IPR018627">
    <property type="entry name" value="ELP6"/>
</dbReference>
<comment type="pathway">
    <text evidence="1">tRNA modification; 5-methoxycarbonylmethyl-2-thiouridine-tRNA biosynthesis.</text>
</comment>
<evidence type="ECO:0000256" key="3">
    <source>
        <dbReference type="ARBA" id="ARBA00020263"/>
    </source>
</evidence>
<proteinExistence type="inferred from homology"/>
<sequence>MNDSLNEALLSCGVNTTSPCTNIFVSDTPDTCGQFLTSELLCQNLLAGRRVMYVTLHNTFALNCNIAAKRSIQLMNFYKNGYIKVIEGQKLMTEAAAKALEGQDVSKHPFNFMFNSSDGSLKNLFLAIKYCVNDWRSSNESMVILIDNLSTLLSLGVSTTEIRIFIQYCYSLLYPLNSDLKTRLGNLIFVSLDDPADKEFHLIANYLSQCSDVTLSARPLSTGRTNEVDGSLHVCSSPQNKRQQEPFKKMYLYKVMERTTKLFAPGMTASVL</sequence>
<dbReference type="Gene3D" id="3.40.50.300">
    <property type="entry name" value="P-loop containing nucleotide triphosphate hydrolases"/>
    <property type="match status" value="1"/>
</dbReference>
<dbReference type="GO" id="GO:0033588">
    <property type="term" value="C:elongator holoenzyme complex"/>
    <property type="evidence" value="ECO:0007669"/>
    <property type="project" value="InterPro"/>
</dbReference>
<dbReference type="Proteomes" id="UP000694843">
    <property type="component" value="Unplaced"/>
</dbReference>
<dbReference type="PANTHER" id="PTHR16184">
    <property type="entry name" value="ELONGATOR COMPLEX PROTEIN 6"/>
    <property type="match status" value="1"/>
</dbReference>
<dbReference type="GO" id="GO:0002098">
    <property type="term" value="P:tRNA wobble uridine modification"/>
    <property type="evidence" value="ECO:0007669"/>
    <property type="project" value="InterPro"/>
</dbReference>
<evidence type="ECO:0000313" key="5">
    <source>
        <dbReference type="Proteomes" id="UP000694843"/>
    </source>
</evidence>
<dbReference type="Proteomes" id="UP000711488">
    <property type="component" value="Unassembled WGS sequence"/>
</dbReference>
<dbReference type="EMBL" id="JQDR03006498">
    <property type="protein sequence ID" value="KAA0200153.1"/>
    <property type="molecule type" value="Genomic_DNA"/>
</dbReference>
<protein>
    <recommendedName>
        <fullName evidence="3">Elongator complex protein 6</fullName>
    </recommendedName>
</protein>
<dbReference type="GeneID" id="108675895"/>
<evidence type="ECO:0000313" key="6">
    <source>
        <dbReference type="RefSeq" id="XP_018019434.1"/>
    </source>
</evidence>
<gene>
    <name evidence="6" type="primary">LOC108675895</name>
    <name evidence="4" type="ORF">HAZT_HAZT008427</name>
</gene>
<dbReference type="PANTHER" id="PTHR16184:SF6">
    <property type="entry name" value="ELONGATOR COMPLEX PROTEIN 6"/>
    <property type="match status" value="1"/>
</dbReference>
<accession>A0A6A0H5C3</accession>
<reference evidence="6" key="4">
    <citation type="submission" date="2025-04" db="UniProtKB">
        <authorList>
            <consortium name="RefSeq"/>
        </authorList>
    </citation>
    <scope>IDENTIFICATION</scope>
    <source>
        <tissue evidence="6">Whole organism</tissue>
    </source>
</reference>
<organism evidence="4">
    <name type="scientific">Hyalella azteca</name>
    <name type="common">Amphipod</name>
    <dbReference type="NCBI Taxonomy" id="294128"/>
    <lineage>
        <taxon>Eukaryota</taxon>
        <taxon>Metazoa</taxon>
        <taxon>Ecdysozoa</taxon>
        <taxon>Arthropoda</taxon>
        <taxon>Crustacea</taxon>
        <taxon>Multicrustacea</taxon>
        <taxon>Malacostraca</taxon>
        <taxon>Eumalacostraca</taxon>
        <taxon>Peracarida</taxon>
        <taxon>Amphipoda</taxon>
        <taxon>Senticaudata</taxon>
        <taxon>Talitrida</taxon>
        <taxon>Talitroidea</taxon>
        <taxon>Hyalellidae</taxon>
        <taxon>Hyalella</taxon>
    </lineage>
</organism>
<reference evidence="4" key="3">
    <citation type="submission" date="2019-06" db="EMBL/GenBank/DDBJ databases">
        <authorList>
            <person name="Poynton C."/>
            <person name="Hasenbein S."/>
            <person name="Benoit J.B."/>
            <person name="Sepulveda M.S."/>
            <person name="Poelchau M.F."/>
            <person name="Murali S.C."/>
            <person name="Chen S."/>
            <person name="Glastad K.M."/>
            <person name="Werren J.H."/>
            <person name="Vineis J.H."/>
            <person name="Bowen J.L."/>
            <person name="Friedrich M."/>
            <person name="Jones J."/>
            <person name="Robertson H.M."/>
            <person name="Feyereisen R."/>
            <person name="Mechler-Hickson A."/>
            <person name="Mathers N."/>
            <person name="Lee C.E."/>
            <person name="Colbourne J.K."/>
            <person name="Biales A."/>
            <person name="Johnston J.S."/>
            <person name="Wellborn G.A."/>
            <person name="Rosendale A.J."/>
            <person name="Cridge A.G."/>
            <person name="Munoz-Torres M.C."/>
            <person name="Bain P.A."/>
            <person name="Manny A.R."/>
            <person name="Major K.M."/>
            <person name="Lambert F.N."/>
            <person name="Vulpe C.D."/>
            <person name="Tuck P."/>
            <person name="Blalock B.J."/>
            <person name="Lin Y.-Y."/>
            <person name="Smith M.E."/>
            <person name="Ochoa-Acuna H."/>
            <person name="Chen M.-J.M."/>
            <person name="Childers C.P."/>
            <person name="Qu J."/>
            <person name="Dugan S."/>
            <person name="Lee S.L."/>
            <person name="Chao H."/>
            <person name="Dinh H."/>
            <person name="Han Y."/>
            <person name="Doddapaneni H."/>
            <person name="Worley K.C."/>
            <person name="Muzny D.M."/>
            <person name="Gibbs R.A."/>
            <person name="Richards S."/>
        </authorList>
    </citation>
    <scope>NUCLEOTIDE SEQUENCE</scope>
    <source>
        <strain evidence="4">HAZT.00-mixed</strain>
        <tissue evidence="4">Whole organism</tissue>
    </source>
</reference>
<dbReference type="InterPro" id="IPR027417">
    <property type="entry name" value="P-loop_NTPase"/>
</dbReference>
<evidence type="ECO:0000256" key="2">
    <source>
        <dbReference type="ARBA" id="ARBA00008837"/>
    </source>
</evidence>
<reference evidence="4" key="2">
    <citation type="journal article" date="2018" name="Environ. Sci. Technol.">
        <title>The Toxicogenome of Hyalella azteca: A Model for Sediment Ecotoxicology and Evolutionary Toxicology.</title>
        <authorList>
            <person name="Poynton H.C."/>
            <person name="Hasenbein S."/>
            <person name="Benoit J.B."/>
            <person name="Sepulveda M.S."/>
            <person name="Poelchau M.F."/>
            <person name="Hughes D.S.T."/>
            <person name="Murali S.C."/>
            <person name="Chen S."/>
            <person name="Glastad K.M."/>
            <person name="Goodisman M.A.D."/>
            <person name="Werren J.H."/>
            <person name="Vineis J.H."/>
            <person name="Bowen J.L."/>
            <person name="Friedrich M."/>
            <person name="Jones J."/>
            <person name="Robertson H.M."/>
            <person name="Feyereisen R."/>
            <person name="Mechler-Hickson A."/>
            <person name="Mathers N."/>
            <person name="Lee C.E."/>
            <person name="Colbourne J.K."/>
            <person name="Biales A."/>
            <person name="Johnston J.S."/>
            <person name="Wellborn G.A."/>
            <person name="Rosendale A.J."/>
            <person name="Cridge A.G."/>
            <person name="Munoz-Torres M.C."/>
            <person name="Bain P.A."/>
            <person name="Manny A.R."/>
            <person name="Major K.M."/>
            <person name="Lambert F.N."/>
            <person name="Vulpe C.D."/>
            <person name="Tuck P."/>
            <person name="Blalock B.J."/>
            <person name="Lin Y.Y."/>
            <person name="Smith M.E."/>
            <person name="Ochoa-Acuna H."/>
            <person name="Chen M.M."/>
            <person name="Childers C.P."/>
            <person name="Qu J."/>
            <person name="Dugan S."/>
            <person name="Lee S.L."/>
            <person name="Chao H."/>
            <person name="Dinh H."/>
            <person name="Han Y."/>
            <person name="Doddapaneni H."/>
            <person name="Worley K.C."/>
            <person name="Muzny D.M."/>
            <person name="Gibbs R.A."/>
            <person name="Richards S."/>
        </authorList>
    </citation>
    <scope>NUCLEOTIDE SEQUENCE</scope>
    <source>
        <strain evidence="4">HAZT.00-mixed</strain>
        <tissue evidence="4">Whole organism</tissue>
    </source>
</reference>
<evidence type="ECO:0000256" key="1">
    <source>
        <dbReference type="ARBA" id="ARBA00005043"/>
    </source>
</evidence>